<evidence type="ECO:0000256" key="1">
    <source>
        <dbReference type="SAM" id="MobiDB-lite"/>
    </source>
</evidence>
<keyword evidence="3" id="KW-1185">Reference proteome</keyword>
<proteinExistence type="predicted"/>
<feature type="region of interest" description="Disordered" evidence="1">
    <location>
        <begin position="260"/>
        <end position="282"/>
    </location>
</feature>
<feature type="compositionally biased region" description="Low complexity" evidence="1">
    <location>
        <begin position="260"/>
        <end position="274"/>
    </location>
</feature>
<dbReference type="AlphaFoldDB" id="A0AAW1P5I5"/>
<organism evidence="2 3">
    <name type="scientific">Symbiochloris irregularis</name>
    <dbReference type="NCBI Taxonomy" id="706552"/>
    <lineage>
        <taxon>Eukaryota</taxon>
        <taxon>Viridiplantae</taxon>
        <taxon>Chlorophyta</taxon>
        <taxon>core chlorophytes</taxon>
        <taxon>Trebouxiophyceae</taxon>
        <taxon>Trebouxiales</taxon>
        <taxon>Trebouxiaceae</taxon>
        <taxon>Symbiochloris</taxon>
    </lineage>
</organism>
<reference evidence="2 3" key="1">
    <citation type="journal article" date="2024" name="Nat. Commun.">
        <title>Phylogenomics reveals the evolutionary origins of lichenization in chlorophyte algae.</title>
        <authorList>
            <person name="Puginier C."/>
            <person name="Libourel C."/>
            <person name="Otte J."/>
            <person name="Skaloud P."/>
            <person name="Haon M."/>
            <person name="Grisel S."/>
            <person name="Petersen M."/>
            <person name="Berrin J.G."/>
            <person name="Delaux P.M."/>
            <person name="Dal Grande F."/>
            <person name="Keller J."/>
        </authorList>
    </citation>
    <scope>NUCLEOTIDE SEQUENCE [LARGE SCALE GENOMIC DNA]</scope>
    <source>
        <strain evidence="2 3">SAG 2036</strain>
    </source>
</reference>
<dbReference type="Proteomes" id="UP001465755">
    <property type="component" value="Unassembled WGS sequence"/>
</dbReference>
<accession>A0AAW1P5I5</accession>
<dbReference type="EMBL" id="JALJOQ010000056">
    <property type="protein sequence ID" value="KAK9803768.1"/>
    <property type="molecule type" value="Genomic_DNA"/>
</dbReference>
<sequence>MASGPVQLVSGPAVEAPHEGQNGSFPLYMWRRCQIIFQGQLVNLAAVTVPEPFDPIQAGLQFWQEGLTTLMPISGGFEKGLLQVQTPEADADPAAGSSYQFFIGLPSSTTNVMSHICVNLTCRGFGQKSPAVLIISKRPTLDAIKRQMPSYDDNLKNKPRLSKRKLQMATPGLMIASAREQLTGSSNHAAEAWSSKLLRDLAQEAAPGAQGAIDMDEQEHPQSAPLQRGKRRHMAGAHGDAPAGRAKRSRLTANNHGTQLAGTAAHGHGTTNGTQLAGTAAHGHGITNGTQFAGTAAHGHGTTNGTQLAGTAAHGHGTTNGTQFAGTAAHGHGTTNGTQLAGTAAHGHGTTNGTQFAGTAAHGHGTTNGTQLAGTAAHGHGTTNGTQFAGTAAHGHGTTNGNEADGAAANGGAGHNGQGHLSRHLQHALASLQAVAERAGPRSQAELSRLRAGVSRLTTGLVPSCSDIAARAALPQAPAPQTPVEYFSRQEVEALLGDVYRGFMAHVLELVHAGDVARSALHAAAVLNLRLVALVDSLWELVQQQHHQQRQHQQHQHQHPQAARGQAGTAWGWQACAMAGTCFACGVGVGILLTWPYSTGLTHANLSRNG</sequence>
<name>A0AAW1P5I5_9CHLO</name>
<gene>
    <name evidence="2" type="ORF">WJX73_004220</name>
</gene>
<evidence type="ECO:0000313" key="3">
    <source>
        <dbReference type="Proteomes" id="UP001465755"/>
    </source>
</evidence>
<comment type="caution">
    <text evidence="2">The sequence shown here is derived from an EMBL/GenBank/DDBJ whole genome shotgun (WGS) entry which is preliminary data.</text>
</comment>
<feature type="region of interest" description="Disordered" evidence="1">
    <location>
        <begin position="204"/>
        <end position="248"/>
    </location>
</feature>
<feature type="region of interest" description="Disordered" evidence="1">
    <location>
        <begin position="346"/>
        <end position="420"/>
    </location>
</feature>
<evidence type="ECO:0000313" key="2">
    <source>
        <dbReference type="EMBL" id="KAK9803768.1"/>
    </source>
</evidence>
<feature type="compositionally biased region" description="Low complexity" evidence="1">
    <location>
        <begin position="346"/>
        <end position="408"/>
    </location>
</feature>
<protein>
    <submittedName>
        <fullName evidence="2">Uncharacterized protein</fullName>
    </submittedName>
</protein>